<dbReference type="Proteomes" id="UP000183812">
    <property type="component" value="Unassembled WGS sequence"/>
</dbReference>
<gene>
    <name evidence="1" type="ORF">SAMN04244550_01340</name>
</gene>
<evidence type="ECO:0008006" key="3">
    <source>
        <dbReference type="Google" id="ProtNLM"/>
    </source>
</evidence>
<dbReference type="OrthoDB" id="7445868at2"/>
<dbReference type="RefSeq" id="WP_074553359.1">
    <property type="nucleotide sequence ID" value="NZ_CP119563.1"/>
</dbReference>
<organism evidence="1 2">
    <name type="scientific">Rhodobacter capsulatus</name>
    <name type="common">Rhodopseudomonas capsulata</name>
    <dbReference type="NCBI Taxonomy" id="1061"/>
    <lineage>
        <taxon>Bacteria</taxon>
        <taxon>Pseudomonadati</taxon>
        <taxon>Pseudomonadota</taxon>
        <taxon>Alphaproteobacteria</taxon>
        <taxon>Rhodobacterales</taxon>
        <taxon>Rhodobacter group</taxon>
        <taxon>Rhodobacter</taxon>
    </lineage>
</organism>
<dbReference type="SUPFAM" id="SSF53335">
    <property type="entry name" value="S-adenosyl-L-methionine-dependent methyltransferases"/>
    <property type="match status" value="1"/>
</dbReference>
<dbReference type="Gene3D" id="3.40.50.150">
    <property type="entry name" value="Vaccinia Virus protein VP39"/>
    <property type="match status" value="1"/>
</dbReference>
<dbReference type="InterPro" id="IPR029063">
    <property type="entry name" value="SAM-dependent_MTases_sf"/>
</dbReference>
<evidence type="ECO:0000313" key="1">
    <source>
        <dbReference type="EMBL" id="SDE93300.1"/>
    </source>
</evidence>
<dbReference type="EMBL" id="FNAY01000005">
    <property type="protein sequence ID" value="SDE93300.1"/>
    <property type="molecule type" value="Genomic_DNA"/>
</dbReference>
<sequence length="197" mass="21936">MRPRIERPKLTLPEAEAEALGAACAAAGVILEYGSGGSTALAAEMPGKVVFSVESDADWLAMMRSWFDANPPKARLVLHHGDIGPTKEWGAPKDTSAFRQWPSYPIGVWDRPDFVHPDLVLIDGRFRAACFLTTLFRITRPVTVLWDDYTLRPGYHLMESFCPPVRRIGRMAEFQLTPTAIPAEKLGLILSTYLRPN</sequence>
<evidence type="ECO:0000313" key="2">
    <source>
        <dbReference type="Proteomes" id="UP000183812"/>
    </source>
</evidence>
<reference evidence="1 2" key="1">
    <citation type="submission" date="2016-10" db="EMBL/GenBank/DDBJ databases">
        <authorList>
            <person name="de Groot N.N."/>
        </authorList>
    </citation>
    <scope>NUCLEOTIDE SEQUENCE [LARGE SCALE GENOMIC DNA]</scope>
    <source>
        <strain evidence="2">DSM 938 / 37b4</strain>
    </source>
</reference>
<name>A0A1G7GYN6_RHOCA</name>
<dbReference type="AlphaFoldDB" id="A0A1G7GYN6"/>
<accession>A0A1G7GYN6</accession>
<protein>
    <recommendedName>
        <fullName evidence="3">Class I SAM-dependent methyltransferase</fullName>
    </recommendedName>
</protein>
<proteinExistence type="predicted"/>